<gene>
    <name evidence="1" type="ORF">AYI69_g7307</name>
</gene>
<organism evidence="1 2">
    <name type="scientific">Smittium culicis</name>
    <dbReference type="NCBI Taxonomy" id="133412"/>
    <lineage>
        <taxon>Eukaryota</taxon>
        <taxon>Fungi</taxon>
        <taxon>Fungi incertae sedis</taxon>
        <taxon>Zoopagomycota</taxon>
        <taxon>Kickxellomycotina</taxon>
        <taxon>Harpellomycetes</taxon>
        <taxon>Harpellales</taxon>
        <taxon>Legeriomycetaceae</taxon>
        <taxon>Smittium</taxon>
    </lineage>
</organism>
<comment type="caution">
    <text evidence="1">The sequence shown here is derived from an EMBL/GenBank/DDBJ whole genome shotgun (WGS) entry which is preliminary data.</text>
</comment>
<protein>
    <submittedName>
        <fullName evidence="1">Uncharacterized protein</fullName>
    </submittedName>
</protein>
<evidence type="ECO:0000313" key="2">
    <source>
        <dbReference type="Proteomes" id="UP000187429"/>
    </source>
</evidence>
<name>A0A1R1XT43_9FUNG</name>
<reference evidence="2" key="1">
    <citation type="submission" date="2017-01" db="EMBL/GenBank/DDBJ databases">
        <authorList>
            <person name="Wang Y."/>
            <person name="White M."/>
            <person name="Kvist S."/>
            <person name="Moncalvo J.-M."/>
        </authorList>
    </citation>
    <scope>NUCLEOTIDE SEQUENCE [LARGE SCALE GENOMIC DNA]</scope>
    <source>
        <strain evidence="2">ID-206-W2</strain>
    </source>
</reference>
<dbReference type="EMBL" id="LSSM01003471">
    <property type="protein sequence ID" value="OMJ17774.1"/>
    <property type="molecule type" value="Genomic_DNA"/>
</dbReference>
<evidence type="ECO:0000313" key="1">
    <source>
        <dbReference type="EMBL" id="OMJ17774.1"/>
    </source>
</evidence>
<dbReference type="AlphaFoldDB" id="A0A1R1XT43"/>
<accession>A0A1R1XT43</accession>
<proteinExistence type="predicted"/>
<sequence>MNQKNTQKVSDLCFMDDFAVIEQENGLEDFDQDFDINQIFSEKFDALAKKIPDSDDQYILINEYKDAVSKV</sequence>
<dbReference type="Proteomes" id="UP000187429">
    <property type="component" value="Unassembled WGS sequence"/>
</dbReference>
<keyword evidence="2" id="KW-1185">Reference proteome</keyword>